<dbReference type="Proteomes" id="UP000295063">
    <property type="component" value="Unassembled WGS sequence"/>
</dbReference>
<keyword evidence="1" id="KW-0238">DNA-binding</keyword>
<dbReference type="OrthoDB" id="2679797at2"/>
<dbReference type="AlphaFoldDB" id="A0A4R1PWP6"/>
<dbReference type="InterPro" id="IPR036390">
    <property type="entry name" value="WH_DNA-bd_sf"/>
</dbReference>
<dbReference type="SUPFAM" id="SSF46785">
    <property type="entry name" value="Winged helix' DNA-binding domain"/>
    <property type="match status" value="1"/>
</dbReference>
<organism evidence="1 2">
    <name type="scientific">Anaerospora hongkongensis</name>
    <dbReference type="NCBI Taxonomy" id="244830"/>
    <lineage>
        <taxon>Bacteria</taxon>
        <taxon>Bacillati</taxon>
        <taxon>Bacillota</taxon>
        <taxon>Negativicutes</taxon>
        <taxon>Selenomonadales</taxon>
        <taxon>Sporomusaceae</taxon>
        <taxon>Anaerospora</taxon>
    </lineage>
</organism>
<dbReference type="InterPro" id="IPR036388">
    <property type="entry name" value="WH-like_DNA-bd_sf"/>
</dbReference>
<dbReference type="RefSeq" id="WP_132080498.1">
    <property type="nucleotide sequence ID" value="NZ_DAMAKO010000006.1"/>
</dbReference>
<sequence>MRALRFSQWQRSYAVDPGAGKILFSLTQEVVGVSRKLANKKQLVEALDDIGLPLEQSIAEQEITHIAMYHTGMCVWLSYAISIAKPCNEAELAEYIRQWQDCSDSPEAQEALIGIIQLLAHSIHRSTHKERPGWDVRNYTAGAGTRETEWTKDYNIGMARGLLVLIEELITLCQLDLTIMNLTGLEKSVLACIAEKPRITPTEILKRLEKDNRQQMSNILRSLKARHLVDSYEAGRHNWYNLTPEGYQIISCIHQDEEAAAAENRENAFPETAIAEFNYSAFALPAKA</sequence>
<proteinExistence type="predicted"/>
<accession>A0A4R1PWP6</accession>
<evidence type="ECO:0000313" key="1">
    <source>
        <dbReference type="EMBL" id="TCL36886.1"/>
    </source>
</evidence>
<comment type="caution">
    <text evidence="1">The sequence shown here is derived from an EMBL/GenBank/DDBJ whole genome shotgun (WGS) entry which is preliminary data.</text>
</comment>
<dbReference type="Gene3D" id="1.10.10.10">
    <property type="entry name" value="Winged helix-like DNA-binding domain superfamily/Winged helix DNA-binding domain"/>
    <property type="match status" value="1"/>
</dbReference>
<gene>
    <name evidence="1" type="ORF">EV210_107150</name>
</gene>
<name>A0A4R1PWP6_9FIRM</name>
<protein>
    <submittedName>
        <fullName evidence="1">DNA-binding MarR family transcriptional regulator</fullName>
    </submittedName>
</protein>
<keyword evidence="2" id="KW-1185">Reference proteome</keyword>
<dbReference type="EMBL" id="SLUI01000007">
    <property type="protein sequence ID" value="TCL36886.1"/>
    <property type="molecule type" value="Genomic_DNA"/>
</dbReference>
<dbReference type="GO" id="GO:0003677">
    <property type="term" value="F:DNA binding"/>
    <property type="evidence" value="ECO:0007669"/>
    <property type="project" value="UniProtKB-KW"/>
</dbReference>
<evidence type="ECO:0000313" key="2">
    <source>
        <dbReference type="Proteomes" id="UP000295063"/>
    </source>
</evidence>
<reference evidence="1 2" key="1">
    <citation type="submission" date="2019-03" db="EMBL/GenBank/DDBJ databases">
        <title>Genomic Encyclopedia of Type Strains, Phase IV (KMG-IV): sequencing the most valuable type-strain genomes for metagenomic binning, comparative biology and taxonomic classification.</title>
        <authorList>
            <person name="Goeker M."/>
        </authorList>
    </citation>
    <scope>NUCLEOTIDE SEQUENCE [LARGE SCALE GENOMIC DNA]</scope>
    <source>
        <strain evidence="1 2">DSM 15969</strain>
    </source>
</reference>